<evidence type="ECO:0000256" key="2">
    <source>
        <dbReference type="ARBA" id="ARBA00023125"/>
    </source>
</evidence>
<dbReference type="InterPro" id="IPR051081">
    <property type="entry name" value="HTH_MetalResp_TranReg"/>
</dbReference>
<gene>
    <name evidence="5" type="ORF">SAMN05216231_2584</name>
</gene>
<accession>A0A1H1DW93</accession>
<dbReference type="InterPro" id="IPR001845">
    <property type="entry name" value="HTH_ArsR_DNA-bd_dom"/>
</dbReference>
<name>A0A1H1DW93_9BACI</name>
<dbReference type="Gene3D" id="1.10.10.10">
    <property type="entry name" value="Winged helix-like DNA-binding domain superfamily/Winged helix DNA-binding domain"/>
    <property type="match status" value="1"/>
</dbReference>
<dbReference type="InterPro" id="IPR036388">
    <property type="entry name" value="WH-like_DNA-bd_sf"/>
</dbReference>
<dbReference type="InterPro" id="IPR011991">
    <property type="entry name" value="ArsR-like_HTH"/>
</dbReference>
<proteinExistence type="predicted"/>
<dbReference type="RefSeq" id="WP_092493397.1">
    <property type="nucleotide sequence ID" value="NZ_FNKD01000003.1"/>
</dbReference>
<dbReference type="PROSITE" id="PS50987">
    <property type="entry name" value="HTH_ARSR_2"/>
    <property type="match status" value="1"/>
</dbReference>
<dbReference type="STRING" id="553311.SAMN05216231_2584"/>
<evidence type="ECO:0000259" key="4">
    <source>
        <dbReference type="PROSITE" id="PS50987"/>
    </source>
</evidence>
<evidence type="ECO:0000313" key="5">
    <source>
        <dbReference type="EMBL" id="SDQ80176.1"/>
    </source>
</evidence>
<dbReference type="AlphaFoldDB" id="A0A1H1DW93"/>
<dbReference type="PANTHER" id="PTHR33154:SF18">
    <property type="entry name" value="ARSENICAL RESISTANCE OPERON REPRESSOR"/>
    <property type="match status" value="1"/>
</dbReference>
<dbReference type="SUPFAM" id="SSF46785">
    <property type="entry name" value="Winged helix' DNA-binding domain"/>
    <property type="match status" value="1"/>
</dbReference>
<protein>
    <submittedName>
        <fullName evidence="5">Transcriptional regulator, ArsR family</fullName>
    </submittedName>
</protein>
<keyword evidence="3" id="KW-0804">Transcription</keyword>
<evidence type="ECO:0000313" key="6">
    <source>
        <dbReference type="Proteomes" id="UP000199444"/>
    </source>
</evidence>
<keyword evidence="6" id="KW-1185">Reference proteome</keyword>
<dbReference type="GO" id="GO:0003677">
    <property type="term" value="F:DNA binding"/>
    <property type="evidence" value="ECO:0007669"/>
    <property type="project" value="UniProtKB-KW"/>
</dbReference>
<feature type="domain" description="HTH arsR-type" evidence="4">
    <location>
        <begin position="259"/>
        <end position="348"/>
    </location>
</feature>
<keyword evidence="2" id="KW-0238">DNA-binding</keyword>
<dbReference type="Pfam" id="PF01022">
    <property type="entry name" value="HTH_5"/>
    <property type="match status" value="1"/>
</dbReference>
<evidence type="ECO:0000256" key="3">
    <source>
        <dbReference type="ARBA" id="ARBA00023163"/>
    </source>
</evidence>
<evidence type="ECO:0000256" key="1">
    <source>
        <dbReference type="ARBA" id="ARBA00023015"/>
    </source>
</evidence>
<dbReference type="PRINTS" id="PR00778">
    <property type="entry name" value="HTHARSR"/>
</dbReference>
<sequence length="348" mass="40623">MDIFSMRTKERETYSVQIKYSLLWECALGIAAITNHSLVETLDLSKQNRERIKESMTKEMTEHLEYVQTHNTWKTLLQLLHQEDFENIADFTSFVKKLSSEELRTIAIPYLGKEQKELINQLIQGSNDALKKLQHITKENTFLPSYLKFISKVDTETLKSHLIEVMSGWYKAVIEPDEEELESILIRDMVAKEKMIEKLGPEEFVEWATDGTRYYPEPSVFQVILIPQYIYRPWNVEADLEGVKVFYYAVANESISSDNKYVPKKMLVQRYKALGDENRLKILKIIKEKSLSLQELTDELEMGKTTVHHHLKILKSARLVASISHKYEINEKALTAVPKELQLYLEDN</sequence>
<dbReference type="CDD" id="cd00090">
    <property type="entry name" value="HTH_ARSR"/>
    <property type="match status" value="1"/>
</dbReference>
<keyword evidence="1" id="KW-0805">Transcription regulation</keyword>
<dbReference type="PANTHER" id="PTHR33154">
    <property type="entry name" value="TRANSCRIPTIONAL REGULATOR, ARSR FAMILY"/>
    <property type="match status" value="1"/>
</dbReference>
<reference evidence="5 6" key="1">
    <citation type="submission" date="2016-10" db="EMBL/GenBank/DDBJ databases">
        <authorList>
            <person name="de Groot N.N."/>
        </authorList>
    </citation>
    <scope>NUCLEOTIDE SEQUENCE [LARGE SCALE GENOMIC DNA]</scope>
    <source>
        <strain evidence="5 6">CGMCC 1.10449</strain>
    </source>
</reference>
<organism evidence="5 6">
    <name type="scientific">Virgibacillus salinus</name>
    <dbReference type="NCBI Taxonomy" id="553311"/>
    <lineage>
        <taxon>Bacteria</taxon>
        <taxon>Bacillati</taxon>
        <taxon>Bacillota</taxon>
        <taxon>Bacilli</taxon>
        <taxon>Bacillales</taxon>
        <taxon>Bacillaceae</taxon>
        <taxon>Virgibacillus</taxon>
    </lineage>
</organism>
<dbReference type="SMART" id="SM00418">
    <property type="entry name" value="HTH_ARSR"/>
    <property type="match status" value="1"/>
</dbReference>
<dbReference type="EMBL" id="FNKD01000003">
    <property type="protein sequence ID" value="SDQ80176.1"/>
    <property type="molecule type" value="Genomic_DNA"/>
</dbReference>
<dbReference type="Proteomes" id="UP000199444">
    <property type="component" value="Unassembled WGS sequence"/>
</dbReference>
<dbReference type="InterPro" id="IPR036390">
    <property type="entry name" value="WH_DNA-bd_sf"/>
</dbReference>
<dbReference type="GO" id="GO:0003700">
    <property type="term" value="F:DNA-binding transcription factor activity"/>
    <property type="evidence" value="ECO:0007669"/>
    <property type="project" value="InterPro"/>
</dbReference>